<dbReference type="InterPro" id="IPR051717">
    <property type="entry name" value="MFS_MFSD6"/>
</dbReference>
<keyword evidence="6 7" id="KW-0472">Membrane</keyword>
<dbReference type="SUPFAM" id="SSF103473">
    <property type="entry name" value="MFS general substrate transporter"/>
    <property type="match status" value="1"/>
</dbReference>
<keyword evidence="10" id="KW-1185">Reference proteome</keyword>
<feature type="transmembrane region" description="Helical" evidence="7">
    <location>
        <begin position="338"/>
        <end position="358"/>
    </location>
</feature>
<name>A0A7W5B0U8_9BACL</name>
<dbReference type="Proteomes" id="UP000570361">
    <property type="component" value="Unassembled WGS sequence"/>
</dbReference>
<feature type="transmembrane region" description="Helical" evidence="7">
    <location>
        <begin position="211"/>
        <end position="234"/>
    </location>
</feature>
<dbReference type="PANTHER" id="PTHR16172">
    <property type="entry name" value="MAJOR FACILITATOR SUPERFAMILY DOMAIN-CONTAINING PROTEIN 6-LIKE"/>
    <property type="match status" value="1"/>
</dbReference>
<dbReference type="AlphaFoldDB" id="A0A7W5B0U8"/>
<evidence type="ECO:0000256" key="1">
    <source>
        <dbReference type="ARBA" id="ARBA00004651"/>
    </source>
</evidence>
<comment type="caution">
    <text evidence="9">The sequence shown here is derived from an EMBL/GenBank/DDBJ whole genome shotgun (WGS) entry which is preliminary data.</text>
</comment>
<feature type="transmembrane region" description="Helical" evidence="7">
    <location>
        <begin position="20"/>
        <end position="40"/>
    </location>
</feature>
<reference evidence="9 10" key="1">
    <citation type="submission" date="2020-08" db="EMBL/GenBank/DDBJ databases">
        <title>Genomic Encyclopedia of Type Strains, Phase III (KMG-III): the genomes of soil and plant-associated and newly described type strains.</title>
        <authorList>
            <person name="Whitman W."/>
        </authorList>
    </citation>
    <scope>NUCLEOTIDE SEQUENCE [LARGE SCALE GENOMIC DNA]</scope>
    <source>
        <strain evidence="9 10">CECT 5862</strain>
    </source>
</reference>
<dbReference type="InterPro" id="IPR020846">
    <property type="entry name" value="MFS_dom"/>
</dbReference>
<dbReference type="PANTHER" id="PTHR16172:SF41">
    <property type="entry name" value="MAJOR FACILITATOR SUPERFAMILY DOMAIN-CONTAINING PROTEIN 6-LIKE"/>
    <property type="match status" value="1"/>
</dbReference>
<feature type="transmembrane region" description="Helical" evidence="7">
    <location>
        <begin position="246"/>
        <end position="264"/>
    </location>
</feature>
<comment type="similarity">
    <text evidence="2">Belongs to the major facilitator superfamily. MFSD6 family.</text>
</comment>
<comment type="subcellular location">
    <subcellularLocation>
        <location evidence="1">Cell membrane</location>
        <topology evidence="1">Multi-pass membrane protein</topology>
    </subcellularLocation>
</comment>
<feature type="transmembrane region" description="Helical" evidence="7">
    <location>
        <begin position="52"/>
        <end position="69"/>
    </location>
</feature>
<feature type="transmembrane region" description="Helical" evidence="7">
    <location>
        <begin position="364"/>
        <end position="385"/>
    </location>
</feature>
<dbReference type="EMBL" id="JACHXK010000008">
    <property type="protein sequence ID" value="MBB3111636.1"/>
    <property type="molecule type" value="Genomic_DNA"/>
</dbReference>
<evidence type="ECO:0000256" key="7">
    <source>
        <dbReference type="SAM" id="Phobius"/>
    </source>
</evidence>
<evidence type="ECO:0000256" key="2">
    <source>
        <dbReference type="ARBA" id="ARBA00005241"/>
    </source>
</evidence>
<dbReference type="RefSeq" id="WP_183601507.1">
    <property type="nucleotide sequence ID" value="NZ_JACHXK010000008.1"/>
</dbReference>
<organism evidence="9 10">
    <name type="scientific">Paenibacillus phyllosphaerae</name>
    <dbReference type="NCBI Taxonomy" id="274593"/>
    <lineage>
        <taxon>Bacteria</taxon>
        <taxon>Bacillati</taxon>
        <taxon>Bacillota</taxon>
        <taxon>Bacilli</taxon>
        <taxon>Bacillales</taxon>
        <taxon>Paenibacillaceae</taxon>
        <taxon>Paenibacillus</taxon>
    </lineage>
</organism>
<dbReference type="InterPro" id="IPR036259">
    <property type="entry name" value="MFS_trans_sf"/>
</dbReference>
<keyword evidence="4 7" id="KW-0812">Transmembrane</keyword>
<feature type="domain" description="Major facilitator superfamily (MFS) profile" evidence="8">
    <location>
        <begin position="1"/>
        <end position="190"/>
    </location>
</feature>
<evidence type="ECO:0000313" key="10">
    <source>
        <dbReference type="Proteomes" id="UP000570361"/>
    </source>
</evidence>
<dbReference type="Pfam" id="PF12832">
    <property type="entry name" value="MFS_1_like"/>
    <property type="match status" value="1"/>
</dbReference>
<gene>
    <name evidence="9" type="ORF">FHS18_003704</name>
</gene>
<feature type="transmembrane region" description="Helical" evidence="7">
    <location>
        <begin position="306"/>
        <end position="326"/>
    </location>
</feature>
<dbReference type="Gene3D" id="1.20.1250.20">
    <property type="entry name" value="MFS general substrate transporter like domains"/>
    <property type="match status" value="2"/>
</dbReference>
<evidence type="ECO:0000256" key="3">
    <source>
        <dbReference type="ARBA" id="ARBA00022448"/>
    </source>
</evidence>
<keyword evidence="5 7" id="KW-1133">Transmembrane helix</keyword>
<feature type="transmembrane region" description="Helical" evidence="7">
    <location>
        <begin position="276"/>
        <end position="294"/>
    </location>
</feature>
<evidence type="ECO:0000259" key="8">
    <source>
        <dbReference type="PROSITE" id="PS50850"/>
    </source>
</evidence>
<dbReference type="InterPro" id="IPR024989">
    <property type="entry name" value="MFS_assoc_dom"/>
</dbReference>
<evidence type="ECO:0000256" key="5">
    <source>
        <dbReference type="ARBA" id="ARBA00022989"/>
    </source>
</evidence>
<accession>A0A7W5B0U8</accession>
<feature type="transmembrane region" description="Helical" evidence="7">
    <location>
        <begin position="81"/>
        <end position="114"/>
    </location>
</feature>
<dbReference type="GO" id="GO:0022857">
    <property type="term" value="F:transmembrane transporter activity"/>
    <property type="evidence" value="ECO:0007669"/>
    <property type="project" value="InterPro"/>
</dbReference>
<keyword evidence="3" id="KW-0813">Transport</keyword>
<proteinExistence type="inferred from homology"/>
<sequence length="400" mass="42404">MIAQTSMVRTTSLLLVKLRAFYLATGLAGGLLNPYMSTIFVESGWNRNDVGIIMSISSFLIIFAQLMWGRIADRYRLTRTILLLSLAVPAAVALLYPVASMPVLVAAYFVVILFTSPQAPISDAYAVAAARAAGSSYGTIRSFQSVGNALGGYLAGMLVATYAPHTLVWPFFAFGCLGVAVVLAFPKETEVAFTGRSFLSGIGDLLRDMKVVLFLIACLLINQTLTAFNTYFVVVFQMSGGSYEQSGLALMIAALSNVPSMFLASRVIGKLGMERTMMLAAAAYVLRWAIQYVLPIPSVMVGVQALQGLSFGLFYVAAVEYVGSLVSRDLQATGQSVFNVVFVGAAGIAGNLTNGFLLEAGGPAAMNLACMVSAACGAMLLLVIVKRSGTSSRTQSRLNA</sequence>
<evidence type="ECO:0000256" key="4">
    <source>
        <dbReference type="ARBA" id="ARBA00022692"/>
    </source>
</evidence>
<dbReference type="GO" id="GO:0005886">
    <property type="term" value="C:plasma membrane"/>
    <property type="evidence" value="ECO:0007669"/>
    <property type="project" value="UniProtKB-SubCell"/>
</dbReference>
<feature type="transmembrane region" description="Helical" evidence="7">
    <location>
        <begin position="167"/>
        <end position="186"/>
    </location>
</feature>
<dbReference type="PROSITE" id="PS50850">
    <property type="entry name" value="MFS"/>
    <property type="match status" value="1"/>
</dbReference>
<evidence type="ECO:0000313" key="9">
    <source>
        <dbReference type="EMBL" id="MBB3111636.1"/>
    </source>
</evidence>
<evidence type="ECO:0000256" key="6">
    <source>
        <dbReference type="ARBA" id="ARBA00023136"/>
    </source>
</evidence>
<protein>
    <submittedName>
        <fullName evidence="9">PPP family 3-phenylpropionic acid transporter</fullName>
    </submittedName>
</protein>